<dbReference type="Proteomes" id="UP000692954">
    <property type="component" value="Unassembled WGS sequence"/>
</dbReference>
<reference evidence="1" key="1">
    <citation type="submission" date="2021-01" db="EMBL/GenBank/DDBJ databases">
        <authorList>
            <consortium name="Genoscope - CEA"/>
            <person name="William W."/>
        </authorList>
    </citation>
    <scope>NUCLEOTIDE SEQUENCE</scope>
</reference>
<keyword evidence="2" id="KW-1185">Reference proteome</keyword>
<gene>
    <name evidence="1" type="ORF">PSON_ATCC_30995.1.T2200005</name>
</gene>
<proteinExistence type="predicted"/>
<sequence>MVNQLQLSQHQNREIRFIIQKWILHKRSKNQQLNFMKYLNPKEQISQYYGTITIHLKKIKHLQSKGLEKGQK</sequence>
<dbReference type="EMBL" id="CAJJDN010000220">
    <property type="protein sequence ID" value="CAD8129378.1"/>
    <property type="molecule type" value="Genomic_DNA"/>
</dbReference>
<evidence type="ECO:0000313" key="2">
    <source>
        <dbReference type="Proteomes" id="UP000692954"/>
    </source>
</evidence>
<comment type="caution">
    <text evidence="1">The sequence shown here is derived from an EMBL/GenBank/DDBJ whole genome shotgun (WGS) entry which is preliminary data.</text>
</comment>
<accession>A0A8S1RM94</accession>
<dbReference type="AlphaFoldDB" id="A0A8S1RM94"/>
<name>A0A8S1RM94_9CILI</name>
<organism evidence="1 2">
    <name type="scientific">Paramecium sonneborni</name>
    <dbReference type="NCBI Taxonomy" id="65129"/>
    <lineage>
        <taxon>Eukaryota</taxon>
        <taxon>Sar</taxon>
        <taxon>Alveolata</taxon>
        <taxon>Ciliophora</taxon>
        <taxon>Intramacronucleata</taxon>
        <taxon>Oligohymenophorea</taxon>
        <taxon>Peniculida</taxon>
        <taxon>Parameciidae</taxon>
        <taxon>Paramecium</taxon>
    </lineage>
</organism>
<protein>
    <submittedName>
        <fullName evidence="1">Uncharacterized protein</fullName>
    </submittedName>
</protein>
<evidence type="ECO:0000313" key="1">
    <source>
        <dbReference type="EMBL" id="CAD8129378.1"/>
    </source>
</evidence>